<dbReference type="GO" id="GO:1990904">
    <property type="term" value="C:ribonucleoprotein complex"/>
    <property type="evidence" value="ECO:0007669"/>
    <property type="project" value="UniProtKB-KW"/>
</dbReference>
<sequence length="141" mass="15571">MKVIMFEDDTVKEVKDGYARNYLLPQKLAVLATEQAIKRMEKKKIEKASQIAENEAKAKEQAAVISALTVTLKADAGEKDKLFGAIGSKEIAEALKGQHGIEVDKRKIVLTQPIKLLGESKVQIKLFPKVSAQLTVVVNRK</sequence>
<evidence type="ECO:0000313" key="10">
    <source>
        <dbReference type="EMBL" id="OGC39795.1"/>
    </source>
</evidence>
<evidence type="ECO:0000259" key="8">
    <source>
        <dbReference type="Pfam" id="PF01281"/>
    </source>
</evidence>
<evidence type="ECO:0000259" key="9">
    <source>
        <dbReference type="Pfam" id="PF03948"/>
    </source>
</evidence>
<organism evidence="10 11">
    <name type="scientific">candidate division WOR-1 bacterium RIFOXYC2_FULL_46_14</name>
    <dbReference type="NCBI Taxonomy" id="1802587"/>
    <lineage>
        <taxon>Bacteria</taxon>
        <taxon>Bacillati</taxon>
        <taxon>Saganbacteria</taxon>
    </lineage>
</organism>
<dbReference type="GO" id="GO:0019843">
    <property type="term" value="F:rRNA binding"/>
    <property type="evidence" value="ECO:0007669"/>
    <property type="project" value="UniProtKB-UniRule"/>
</dbReference>
<dbReference type="Gene3D" id="3.10.430.100">
    <property type="entry name" value="Ribosomal protein L9, C-terminal domain"/>
    <property type="match status" value="1"/>
</dbReference>
<keyword evidence="5 7" id="KW-0687">Ribonucleoprotein</keyword>
<dbReference type="Pfam" id="PF01281">
    <property type="entry name" value="Ribosomal_L9_N"/>
    <property type="match status" value="1"/>
</dbReference>
<gene>
    <name evidence="7" type="primary">rplI</name>
    <name evidence="10" type="ORF">A2438_04645</name>
</gene>
<dbReference type="InterPro" id="IPR020594">
    <property type="entry name" value="Ribosomal_bL9_bac/chp"/>
</dbReference>
<dbReference type="NCBIfam" id="TIGR00158">
    <property type="entry name" value="L9"/>
    <property type="match status" value="1"/>
</dbReference>
<evidence type="ECO:0000313" key="11">
    <source>
        <dbReference type="Proteomes" id="UP000179242"/>
    </source>
</evidence>
<keyword evidence="3 7" id="KW-0694">RNA-binding</keyword>
<dbReference type="InterPro" id="IPR020069">
    <property type="entry name" value="Ribosomal_bL9_C"/>
</dbReference>
<feature type="domain" description="Large ribosomal subunit protein bL9 C-terminal" evidence="9">
    <location>
        <begin position="56"/>
        <end position="139"/>
    </location>
</feature>
<dbReference type="SUPFAM" id="SSF55658">
    <property type="entry name" value="L9 N-domain-like"/>
    <property type="match status" value="1"/>
</dbReference>
<evidence type="ECO:0000256" key="4">
    <source>
        <dbReference type="ARBA" id="ARBA00022980"/>
    </source>
</evidence>
<keyword evidence="4 7" id="KW-0689">Ribosomal protein</keyword>
<dbReference type="AlphaFoldDB" id="A0A1F4U491"/>
<reference evidence="10 11" key="1">
    <citation type="journal article" date="2016" name="Nat. Commun.">
        <title>Thousands of microbial genomes shed light on interconnected biogeochemical processes in an aquifer system.</title>
        <authorList>
            <person name="Anantharaman K."/>
            <person name="Brown C.T."/>
            <person name="Hug L.A."/>
            <person name="Sharon I."/>
            <person name="Castelle C.J."/>
            <person name="Probst A.J."/>
            <person name="Thomas B.C."/>
            <person name="Singh A."/>
            <person name="Wilkins M.J."/>
            <person name="Karaoz U."/>
            <person name="Brodie E.L."/>
            <person name="Williams K.H."/>
            <person name="Hubbard S.S."/>
            <person name="Banfield J.F."/>
        </authorList>
    </citation>
    <scope>NUCLEOTIDE SEQUENCE [LARGE SCALE GENOMIC DNA]</scope>
</reference>
<protein>
    <recommendedName>
        <fullName evidence="6 7">Large ribosomal subunit protein bL9</fullName>
    </recommendedName>
</protein>
<keyword evidence="2 7" id="KW-0699">rRNA-binding</keyword>
<dbReference type="GO" id="GO:0003735">
    <property type="term" value="F:structural constituent of ribosome"/>
    <property type="evidence" value="ECO:0007669"/>
    <property type="project" value="InterPro"/>
</dbReference>
<evidence type="ECO:0000256" key="7">
    <source>
        <dbReference type="HAMAP-Rule" id="MF_00503"/>
    </source>
</evidence>
<comment type="similarity">
    <text evidence="1 7">Belongs to the bacterial ribosomal protein bL9 family.</text>
</comment>
<proteinExistence type="inferred from homology"/>
<feature type="domain" description="Ribosomal protein L9" evidence="8">
    <location>
        <begin position="9"/>
        <end position="39"/>
    </location>
</feature>
<name>A0A1F4U491_UNCSA</name>
<dbReference type="InterPro" id="IPR020070">
    <property type="entry name" value="Ribosomal_bL9_N"/>
</dbReference>
<dbReference type="InterPro" id="IPR036935">
    <property type="entry name" value="Ribosomal_bL9_N_sf"/>
</dbReference>
<dbReference type="InterPro" id="IPR036791">
    <property type="entry name" value="Ribosomal_bL9_C_sf"/>
</dbReference>
<evidence type="ECO:0000256" key="5">
    <source>
        <dbReference type="ARBA" id="ARBA00023274"/>
    </source>
</evidence>
<dbReference type="Gene3D" id="3.40.5.10">
    <property type="entry name" value="Ribosomal protein L9, N-terminal domain"/>
    <property type="match status" value="1"/>
</dbReference>
<accession>A0A1F4U491</accession>
<dbReference type="InterPro" id="IPR009027">
    <property type="entry name" value="Ribosomal_bL9/RNase_H1_N"/>
</dbReference>
<dbReference type="InterPro" id="IPR000244">
    <property type="entry name" value="Ribosomal_bL9"/>
</dbReference>
<comment type="caution">
    <text evidence="10">The sequence shown here is derived from an EMBL/GenBank/DDBJ whole genome shotgun (WGS) entry which is preliminary data.</text>
</comment>
<dbReference type="GO" id="GO:0005840">
    <property type="term" value="C:ribosome"/>
    <property type="evidence" value="ECO:0007669"/>
    <property type="project" value="UniProtKB-KW"/>
</dbReference>
<dbReference type="EMBL" id="MEUJ01000005">
    <property type="protein sequence ID" value="OGC39795.1"/>
    <property type="molecule type" value="Genomic_DNA"/>
</dbReference>
<evidence type="ECO:0000256" key="3">
    <source>
        <dbReference type="ARBA" id="ARBA00022884"/>
    </source>
</evidence>
<evidence type="ECO:0000256" key="1">
    <source>
        <dbReference type="ARBA" id="ARBA00010605"/>
    </source>
</evidence>
<evidence type="ECO:0000256" key="6">
    <source>
        <dbReference type="ARBA" id="ARBA00035292"/>
    </source>
</evidence>
<dbReference type="HAMAP" id="MF_00503">
    <property type="entry name" value="Ribosomal_bL9"/>
    <property type="match status" value="1"/>
</dbReference>
<dbReference type="PANTHER" id="PTHR21368">
    <property type="entry name" value="50S RIBOSOMAL PROTEIN L9"/>
    <property type="match status" value="1"/>
</dbReference>
<dbReference type="Pfam" id="PF03948">
    <property type="entry name" value="Ribosomal_L9_C"/>
    <property type="match status" value="1"/>
</dbReference>
<dbReference type="Proteomes" id="UP000179242">
    <property type="component" value="Unassembled WGS sequence"/>
</dbReference>
<comment type="function">
    <text evidence="7">Binds to the 23S rRNA.</text>
</comment>
<dbReference type="SUPFAM" id="SSF55653">
    <property type="entry name" value="Ribosomal protein L9 C-domain"/>
    <property type="match status" value="1"/>
</dbReference>
<dbReference type="GO" id="GO:0006412">
    <property type="term" value="P:translation"/>
    <property type="evidence" value="ECO:0007669"/>
    <property type="project" value="UniProtKB-UniRule"/>
</dbReference>
<evidence type="ECO:0000256" key="2">
    <source>
        <dbReference type="ARBA" id="ARBA00022730"/>
    </source>
</evidence>